<evidence type="ECO:0000256" key="16">
    <source>
        <dbReference type="ARBA" id="ARBA00047899"/>
    </source>
</evidence>
<dbReference type="SMART" id="SM00369">
    <property type="entry name" value="LRR_TYP"/>
    <property type="match status" value="2"/>
</dbReference>
<evidence type="ECO:0000256" key="7">
    <source>
        <dbReference type="ARBA" id="ARBA00022692"/>
    </source>
</evidence>
<dbReference type="Proteomes" id="UP000836841">
    <property type="component" value="Chromosome 7"/>
</dbReference>
<dbReference type="SUPFAM" id="SSF56112">
    <property type="entry name" value="Protein kinase-like (PK-like)"/>
    <property type="match status" value="1"/>
</dbReference>
<dbReference type="GO" id="GO:0016020">
    <property type="term" value="C:membrane"/>
    <property type="evidence" value="ECO:0007669"/>
    <property type="project" value="UniProtKB-SubCell"/>
</dbReference>
<name>A0AAU9T5L2_THLAR</name>
<proteinExistence type="inferred from homology"/>
<protein>
    <recommendedName>
        <fullName evidence="3">non-specific serine/threonine protein kinase</fullName>
        <ecNumber evidence="3">2.7.11.1</ecNumber>
    </recommendedName>
</protein>
<dbReference type="FunFam" id="1.10.510.10:FF:000480">
    <property type="entry name" value="Pollen receptor-like kinase 1"/>
    <property type="match status" value="1"/>
</dbReference>
<dbReference type="GO" id="GO:0005524">
    <property type="term" value="F:ATP binding"/>
    <property type="evidence" value="ECO:0007669"/>
    <property type="project" value="UniProtKB-KW"/>
</dbReference>
<dbReference type="AlphaFoldDB" id="A0AAU9T5L2"/>
<feature type="transmembrane region" description="Helical" evidence="19">
    <location>
        <begin position="18"/>
        <end position="40"/>
    </location>
</feature>
<dbReference type="PROSITE" id="PS50011">
    <property type="entry name" value="PROTEIN_KINASE_DOM"/>
    <property type="match status" value="1"/>
</dbReference>
<evidence type="ECO:0000256" key="2">
    <source>
        <dbReference type="ARBA" id="ARBA00008684"/>
    </source>
</evidence>
<dbReference type="PANTHER" id="PTHR48007">
    <property type="entry name" value="LEUCINE-RICH REPEAT RECEPTOR-LIKE PROTEIN KINASE PXC1"/>
    <property type="match status" value="1"/>
</dbReference>
<dbReference type="InterPro" id="IPR046959">
    <property type="entry name" value="PRK1-6/SRF4-like"/>
</dbReference>
<feature type="domain" description="Protein kinase" evidence="20">
    <location>
        <begin position="397"/>
        <end position="671"/>
    </location>
</feature>
<keyword evidence="13 19" id="KW-1133">Transmembrane helix</keyword>
<feature type="transmembrane region" description="Helical" evidence="19">
    <location>
        <begin position="297"/>
        <end position="318"/>
    </location>
</feature>
<evidence type="ECO:0000256" key="5">
    <source>
        <dbReference type="ARBA" id="ARBA00022614"/>
    </source>
</evidence>
<dbReference type="PROSITE" id="PS51450">
    <property type="entry name" value="LRR"/>
    <property type="match status" value="1"/>
</dbReference>
<evidence type="ECO:0000256" key="13">
    <source>
        <dbReference type="ARBA" id="ARBA00022989"/>
    </source>
</evidence>
<evidence type="ECO:0000256" key="9">
    <source>
        <dbReference type="ARBA" id="ARBA00022737"/>
    </source>
</evidence>
<gene>
    <name evidence="21" type="ORF">TAV2_LOCUS23306</name>
</gene>
<organism evidence="21 22">
    <name type="scientific">Thlaspi arvense</name>
    <name type="common">Field penny-cress</name>
    <dbReference type="NCBI Taxonomy" id="13288"/>
    <lineage>
        <taxon>Eukaryota</taxon>
        <taxon>Viridiplantae</taxon>
        <taxon>Streptophyta</taxon>
        <taxon>Embryophyta</taxon>
        <taxon>Tracheophyta</taxon>
        <taxon>Spermatophyta</taxon>
        <taxon>Magnoliopsida</taxon>
        <taxon>eudicotyledons</taxon>
        <taxon>Gunneridae</taxon>
        <taxon>Pentapetalae</taxon>
        <taxon>rosids</taxon>
        <taxon>malvids</taxon>
        <taxon>Brassicales</taxon>
        <taxon>Brassicaceae</taxon>
        <taxon>Thlaspideae</taxon>
        <taxon>Thlaspi</taxon>
    </lineage>
</organism>
<keyword evidence="12" id="KW-0067">ATP-binding</keyword>
<dbReference type="GO" id="GO:0004674">
    <property type="term" value="F:protein serine/threonine kinase activity"/>
    <property type="evidence" value="ECO:0007669"/>
    <property type="project" value="UniProtKB-EC"/>
</dbReference>
<evidence type="ECO:0000256" key="15">
    <source>
        <dbReference type="ARBA" id="ARBA00023170"/>
    </source>
</evidence>
<reference evidence="21 22" key="1">
    <citation type="submission" date="2022-03" db="EMBL/GenBank/DDBJ databases">
        <authorList>
            <person name="Nunn A."/>
            <person name="Chopra R."/>
            <person name="Nunn A."/>
            <person name="Contreras Garrido A."/>
        </authorList>
    </citation>
    <scope>NUCLEOTIDE SEQUENCE [LARGE SCALE GENOMIC DNA]</scope>
</reference>
<evidence type="ECO:0000256" key="4">
    <source>
        <dbReference type="ARBA" id="ARBA00022553"/>
    </source>
</evidence>
<evidence type="ECO:0000256" key="12">
    <source>
        <dbReference type="ARBA" id="ARBA00022840"/>
    </source>
</evidence>
<keyword evidence="10" id="KW-0547">Nucleotide-binding</keyword>
<evidence type="ECO:0000256" key="6">
    <source>
        <dbReference type="ARBA" id="ARBA00022679"/>
    </source>
</evidence>
<evidence type="ECO:0000256" key="19">
    <source>
        <dbReference type="SAM" id="Phobius"/>
    </source>
</evidence>
<keyword evidence="5" id="KW-0433">Leucine-rich repeat</keyword>
<dbReference type="Gene3D" id="3.30.200.20">
    <property type="entry name" value="Phosphorylase Kinase, domain 1"/>
    <property type="match status" value="1"/>
</dbReference>
<dbReference type="Pfam" id="PF08263">
    <property type="entry name" value="LRRNT_2"/>
    <property type="match status" value="1"/>
</dbReference>
<evidence type="ECO:0000256" key="11">
    <source>
        <dbReference type="ARBA" id="ARBA00022777"/>
    </source>
</evidence>
<dbReference type="PANTHER" id="PTHR48007:SF64">
    <property type="entry name" value="POLLEN RECEPTOR-LIKE KINASE 1"/>
    <property type="match status" value="1"/>
</dbReference>
<dbReference type="InterPro" id="IPR000719">
    <property type="entry name" value="Prot_kinase_dom"/>
</dbReference>
<comment type="similarity">
    <text evidence="2">Belongs to the protein kinase superfamily. Ser/Thr protein kinase family.</text>
</comment>
<keyword evidence="7 19" id="KW-0812">Transmembrane</keyword>
<keyword evidence="15" id="KW-0675">Receptor</keyword>
<evidence type="ECO:0000256" key="1">
    <source>
        <dbReference type="ARBA" id="ARBA00004167"/>
    </source>
</evidence>
<dbReference type="Pfam" id="PF00560">
    <property type="entry name" value="LRR_1"/>
    <property type="match status" value="1"/>
</dbReference>
<dbReference type="InterPro" id="IPR011009">
    <property type="entry name" value="Kinase-like_dom_sf"/>
</dbReference>
<comment type="subcellular location">
    <subcellularLocation>
        <location evidence="1">Membrane</location>
        <topology evidence="1">Single-pass membrane protein</topology>
    </subcellularLocation>
</comment>
<feature type="region of interest" description="Disordered" evidence="18">
    <location>
        <begin position="673"/>
        <end position="704"/>
    </location>
</feature>
<feature type="non-terminal residue" evidence="21">
    <location>
        <position position="704"/>
    </location>
</feature>
<keyword evidence="9" id="KW-0677">Repeat</keyword>
<dbReference type="EMBL" id="OU466863">
    <property type="protein sequence ID" value="CAH2079496.1"/>
    <property type="molecule type" value="Genomic_DNA"/>
</dbReference>
<evidence type="ECO:0000256" key="14">
    <source>
        <dbReference type="ARBA" id="ARBA00023136"/>
    </source>
</evidence>
<keyword evidence="6" id="KW-0808">Transferase</keyword>
<evidence type="ECO:0000256" key="3">
    <source>
        <dbReference type="ARBA" id="ARBA00012513"/>
    </source>
</evidence>
<keyword evidence="8" id="KW-0732">Signal</keyword>
<feature type="transmembrane region" description="Helical" evidence="19">
    <location>
        <begin position="52"/>
        <end position="72"/>
    </location>
</feature>
<comment type="catalytic activity">
    <reaction evidence="16">
        <text>L-threonyl-[protein] + ATP = O-phospho-L-threonyl-[protein] + ADP + H(+)</text>
        <dbReference type="Rhea" id="RHEA:46608"/>
        <dbReference type="Rhea" id="RHEA-COMP:11060"/>
        <dbReference type="Rhea" id="RHEA-COMP:11605"/>
        <dbReference type="ChEBI" id="CHEBI:15378"/>
        <dbReference type="ChEBI" id="CHEBI:30013"/>
        <dbReference type="ChEBI" id="CHEBI:30616"/>
        <dbReference type="ChEBI" id="CHEBI:61977"/>
        <dbReference type="ChEBI" id="CHEBI:456216"/>
        <dbReference type="EC" id="2.7.11.1"/>
    </reaction>
</comment>
<evidence type="ECO:0000313" key="21">
    <source>
        <dbReference type="EMBL" id="CAH2079496.1"/>
    </source>
</evidence>
<evidence type="ECO:0000313" key="22">
    <source>
        <dbReference type="Proteomes" id="UP000836841"/>
    </source>
</evidence>
<dbReference type="EC" id="2.7.11.1" evidence="3"/>
<dbReference type="SUPFAM" id="SSF52058">
    <property type="entry name" value="L domain-like"/>
    <property type="match status" value="1"/>
</dbReference>
<keyword evidence="4" id="KW-0597">Phosphoprotein</keyword>
<dbReference type="InterPro" id="IPR032675">
    <property type="entry name" value="LRR_dom_sf"/>
</dbReference>
<dbReference type="InterPro" id="IPR001611">
    <property type="entry name" value="Leu-rich_rpt"/>
</dbReference>
<sequence>DITCQQFKFNHKPIIRMFLMQSLLYTIHLFYLSCLSAVSYNSRCAFPKQSNAMMLPLVSLLLLLSTSTQGLLDSETILKFKKSLVVGNANALASWNDKDSPCTWAGVLCNKGSIWGLQMENLELSGSIDIDSLASLTSLRTLSFMNNKFEGPFPEFKKLSALKSLYLSNNQFGGEIPGNAFEGMGWLKKVYLAHNKFIGEIPISMAKLPKLLELRLEGNQFTGEIPEFEQKLHILNLSNNALTGLIPESFSMMDPKVFEGNKGLCGKPLETACDSHINELPPAQLEARPKSSSRTPLVITALVTALTVVIIIGVIILLNRNYRNKQPLLEAKTIPTSLQKKTGIREPGQSHRERQQSSHQNGSSTSKGMAPAAGVENTKLSFLRDDGEKFDLQDLLKASAEILGSGCFGASYKAVLSSGVLMVVKRFKQMNNAGRDEFQEHMKRLGRLKHKNLLSIVAYYYRKEEKLMVCDFAERGSLAVNLHGNQSLGTPNLDWPTRLKIVKGVARGLSSLHQDLPSLMAPHGHLKSSNVLLTKTFEPLLTDYGLIPVINQEKAQEHMVAYKSPEYVQHRRVTKKTDVWGLGILILEILTGKYPSNFVQGGNKSEEDLASWVKLSFKGVWSSNLFDKEMGKTNHCEGQILRLLKIGLSCCEPDVEKRLDIREAVEMLEELKEREGDDDDFYSTYVSETDGRSSKGVSSESINM</sequence>
<evidence type="ECO:0000256" key="17">
    <source>
        <dbReference type="ARBA" id="ARBA00048679"/>
    </source>
</evidence>
<evidence type="ECO:0000256" key="18">
    <source>
        <dbReference type="SAM" id="MobiDB-lite"/>
    </source>
</evidence>
<evidence type="ECO:0000259" key="20">
    <source>
        <dbReference type="PROSITE" id="PS50011"/>
    </source>
</evidence>
<comment type="catalytic activity">
    <reaction evidence="17">
        <text>L-seryl-[protein] + ATP = O-phospho-L-seryl-[protein] + ADP + H(+)</text>
        <dbReference type="Rhea" id="RHEA:17989"/>
        <dbReference type="Rhea" id="RHEA-COMP:9863"/>
        <dbReference type="Rhea" id="RHEA-COMP:11604"/>
        <dbReference type="ChEBI" id="CHEBI:15378"/>
        <dbReference type="ChEBI" id="CHEBI:29999"/>
        <dbReference type="ChEBI" id="CHEBI:30616"/>
        <dbReference type="ChEBI" id="CHEBI:83421"/>
        <dbReference type="ChEBI" id="CHEBI:456216"/>
        <dbReference type="EC" id="2.7.11.1"/>
    </reaction>
</comment>
<dbReference type="FunFam" id="3.30.200.20:FF:000307">
    <property type="entry name" value="pollen receptor-like kinase 1"/>
    <property type="match status" value="1"/>
</dbReference>
<feature type="compositionally biased region" description="Polar residues" evidence="18">
    <location>
        <begin position="695"/>
        <end position="704"/>
    </location>
</feature>
<dbReference type="Pfam" id="PF13855">
    <property type="entry name" value="LRR_8"/>
    <property type="match status" value="1"/>
</dbReference>
<dbReference type="FunFam" id="3.80.10.10:FF:001609">
    <property type="entry name" value="Pollen receptor-like kinase 4"/>
    <property type="match status" value="1"/>
</dbReference>
<dbReference type="Gene3D" id="3.80.10.10">
    <property type="entry name" value="Ribonuclease Inhibitor"/>
    <property type="match status" value="2"/>
</dbReference>
<dbReference type="InterPro" id="IPR003591">
    <property type="entry name" value="Leu-rich_rpt_typical-subtyp"/>
</dbReference>
<keyword evidence="22" id="KW-1185">Reference proteome</keyword>
<accession>A0AAU9T5L2</accession>
<keyword evidence="11" id="KW-0418">Kinase</keyword>
<dbReference type="Gene3D" id="1.10.510.10">
    <property type="entry name" value="Transferase(Phosphotransferase) domain 1"/>
    <property type="match status" value="1"/>
</dbReference>
<feature type="region of interest" description="Disordered" evidence="18">
    <location>
        <begin position="339"/>
        <end position="371"/>
    </location>
</feature>
<keyword evidence="14 19" id="KW-0472">Membrane</keyword>
<evidence type="ECO:0000256" key="8">
    <source>
        <dbReference type="ARBA" id="ARBA00022729"/>
    </source>
</evidence>
<dbReference type="Pfam" id="PF00069">
    <property type="entry name" value="Pkinase"/>
    <property type="match status" value="1"/>
</dbReference>
<dbReference type="InterPro" id="IPR013210">
    <property type="entry name" value="LRR_N_plant-typ"/>
</dbReference>
<evidence type="ECO:0000256" key="10">
    <source>
        <dbReference type="ARBA" id="ARBA00022741"/>
    </source>
</evidence>